<evidence type="ECO:0000313" key="3">
    <source>
        <dbReference type="EMBL" id="CEP19450.1"/>
    </source>
</evidence>
<feature type="compositionally biased region" description="Acidic residues" evidence="2">
    <location>
        <begin position="286"/>
        <end position="305"/>
    </location>
</feature>
<dbReference type="GO" id="GO:0005634">
    <property type="term" value="C:nucleus"/>
    <property type="evidence" value="ECO:0007669"/>
    <property type="project" value="TreeGrafter"/>
</dbReference>
<reference evidence="3 4" key="1">
    <citation type="submission" date="2014-09" db="EMBL/GenBank/DDBJ databases">
        <authorList>
            <person name="Ellenberger Sabrina"/>
        </authorList>
    </citation>
    <scope>NUCLEOTIDE SEQUENCE [LARGE SCALE GENOMIC DNA]</scope>
    <source>
        <strain evidence="3 4">CBS 412.66</strain>
    </source>
</reference>
<evidence type="ECO:0008006" key="5">
    <source>
        <dbReference type="Google" id="ProtNLM"/>
    </source>
</evidence>
<dbReference type="Proteomes" id="UP000054107">
    <property type="component" value="Unassembled WGS sequence"/>
</dbReference>
<feature type="region of interest" description="Disordered" evidence="2">
    <location>
        <begin position="286"/>
        <end position="318"/>
    </location>
</feature>
<dbReference type="EMBL" id="LN734024">
    <property type="protein sequence ID" value="CEP19450.1"/>
    <property type="molecule type" value="Genomic_DNA"/>
</dbReference>
<dbReference type="InterPro" id="IPR007991">
    <property type="entry name" value="RNA_pol_I_trans_ini_fac_RRN3"/>
</dbReference>
<organism evidence="3 4">
    <name type="scientific">Parasitella parasitica</name>
    <dbReference type="NCBI Taxonomy" id="35722"/>
    <lineage>
        <taxon>Eukaryota</taxon>
        <taxon>Fungi</taxon>
        <taxon>Fungi incertae sedis</taxon>
        <taxon>Mucoromycota</taxon>
        <taxon>Mucoromycotina</taxon>
        <taxon>Mucoromycetes</taxon>
        <taxon>Mucorales</taxon>
        <taxon>Mucorineae</taxon>
        <taxon>Mucoraceae</taxon>
        <taxon>Parasitella</taxon>
    </lineage>
</organism>
<name>A0A0B7NVD3_9FUNG</name>
<evidence type="ECO:0000256" key="1">
    <source>
        <dbReference type="ARBA" id="ARBA00010098"/>
    </source>
</evidence>
<dbReference type="PANTHER" id="PTHR12790">
    <property type="entry name" value="TRANSCRIPTION INITIATION FACTOR IA RRN3"/>
    <property type="match status" value="1"/>
</dbReference>
<dbReference type="OrthoDB" id="26970at2759"/>
<dbReference type="GO" id="GO:0006361">
    <property type="term" value="P:transcription initiation at RNA polymerase I promoter"/>
    <property type="evidence" value="ECO:0007669"/>
    <property type="project" value="InterPro"/>
</dbReference>
<evidence type="ECO:0000313" key="4">
    <source>
        <dbReference type="Proteomes" id="UP000054107"/>
    </source>
</evidence>
<dbReference type="InterPro" id="IPR016024">
    <property type="entry name" value="ARM-type_fold"/>
</dbReference>
<dbReference type="STRING" id="35722.A0A0B7NVD3"/>
<dbReference type="SUPFAM" id="SSF48371">
    <property type="entry name" value="ARM repeat"/>
    <property type="match status" value="1"/>
</dbReference>
<dbReference type="Pfam" id="PF05327">
    <property type="entry name" value="RRN3"/>
    <property type="match status" value="1"/>
</dbReference>
<dbReference type="GO" id="GO:0001181">
    <property type="term" value="F:RNA polymerase I general transcription initiation factor activity"/>
    <property type="evidence" value="ECO:0007669"/>
    <property type="project" value="InterPro"/>
</dbReference>
<dbReference type="PANTHER" id="PTHR12790:SF0">
    <property type="entry name" value="RNA POLYMERASE I-SPECIFIC TRANSCRIPTION INITIATION FACTOR RRN3-RELATED"/>
    <property type="match status" value="1"/>
</dbReference>
<gene>
    <name evidence="3" type="primary">PARPA_13765.1 scaffold 47024</name>
</gene>
<feature type="compositionally biased region" description="Acidic residues" evidence="2">
    <location>
        <begin position="621"/>
        <end position="643"/>
    </location>
</feature>
<comment type="similarity">
    <text evidence="1">Belongs to the RRN3 family.</text>
</comment>
<dbReference type="AlphaFoldDB" id="A0A0B7NVD3"/>
<evidence type="ECO:0000256" key="2">
    <source>
        <dbReference type="SAM" id="MobiDB-lite"/>
    </source>
</evidence>
<proteinExistence type="inferred from homology"/>
<feature type="region of interest" description="Disordered" evidence="2">
    <location>
        <begin position="621"/>
        <end position="661"/>
    </location>
</feature>
<protein>
    <recommendedName>
        <fullName evidence="5">RNA polymerase I-specific transcription initiation factor RRN3</fullName>
    </recommendedName>
</protein>
<accession>A0A0B7NVD3</accession>
<dbReference type="GO" id="GO:0001042">
    <property type="term" value="F:RNA polymerase I core binding"/>
    <property type="evidence" value="ECO:0007669"/>
    <property type="project" value="TreeGrafter"/>
</dbReference>
<sequence length="661" mass="75931">MPVRSPNMNSTAVQDSQEFSKNSIIPSIAEKEETNENVSKEKLNNMKLIMKSFVLGALREKEQGNTTRYNELVEILGRDPSSPEAPSTLKLYTWVVVLSQSVSLLDKSCATLVEAALMIDWSFRNRAFVNAYIDFLENLVSAHAFYVVPVLNALVQGFRYREFYTCAHLPESSTVTRTKSYDRHHEALQCILRLIPTGANSLFVSLVRFLPHRRFNSAEQAAYIKNILQVSEYVPMLRKQILGIVIDQMVQIDAQIQIELDEMDEDVEFDVYDMNFDDDYLSEASDDEVDDDFDNEEADLSDDASIDSQVSHDNTDRKDSIQQIKNMVRKLDAMMNLAFQYFQKCGQSASVDIQNEIFHALVDIFDRAVLKTLKSRYTQFLLFYFCSLNVNVYSDYFLEHLIQHITDPLKPNITRVAAAAYIQSYVARAKFLDPSTIQRVVLTLSVWCDNYIDQYESQVVSLDCTKHDVFYAVVQATMYIFCFRWRDLVIDNELEIEEDAEDDMFAEEHRHLTHPESGFGNGSSRTWCAGLRNLPRLVMSKFNPLKLCAPAVVRQFAKLSRNTHFMYVYPVLEKNREVFVPGLGSASLLQTVQTFFPFDPYKLDSSRVYVDSIYFEWIAEDDEDDGDESDDDDEEEEAEDEDVASGMMAMSISPSPLHYLQ</sequence>
<keyword evidence="4" id="KW-1185">Reference proteome</keyword>